<name>A0AAX2CDF6_9BACI</name>
<dbReference type="InterPro" id="IPR029063">
    <property type="entry name" value="SAM-dependent_MTases_sf"/>
</dbReference>
<gene>
    <name evidence="3" type="ORF">BCB44BAC_00940</name>
</gene>
<dbReference type="GO" id="GO:0032259">
    <property type="term" value="P:methylation"/>
    <property type="evidence" value="ECO:0007669"/>
    <property type="project" value="UniProtKB-KW"/>
</dbReference>
<dbReference type="Pfam" id="PF13578">
    <property type="entry name" value="Methyltransf_24"/>
    <property type="match status" value="1"/>
</dbReference>
<evidence type="ECO:0000313" key="4">
    <source>
        <dbReference type="Proteomes" id="UP000242164"/>
    </source>
</evidence>
<organism evidence="3 4">
    <name type="scientific">Bacillus cytotoxicus</name>
    <dbReference type="NCBI Taxonomy" id="580165"/>
    <lineage>
        <taxon>Bacteria</taxon>
        <taxon>Bacillati</taxon>
        <taxon>Bacillota</taxon>
        <taxon>Bacilli</taxon>
        <taxon>Bacillales</taxon>
        <taxon>Bacillaceae</taxon>
        <taxon>Bacillus</taxon>
        <taxon>Bacillus cereus group</taxon>
    </lineage>
</organism>
<dbReference type="Gene3D" id="3.40.50.150">
    <property type="entry name" value="Vaccinia Virus protein VP39"/>
    <property type="match status" value="1"/>
</dbReference>
<comment type="caution">
    <text evidence="3">The sequence shown here is derived from an EMBL/GenBank/DDBJ whole genome shotgun (WGS) entry which is preliminary data.</text>
</comment>
<evidence type="ECO:0008006" key="5">
    <source>
        <dbReference type="Google" id="ProtNLM"/>
    </source>
</evidence>
<dbReference type="PANTHER" id="PTHR40048:SF1">
    <property type="entry name" value="RHAMNOSYL O-METHYLTRANSFERASE"/>
    <property type="match status" value="1"/>
</dbReference>
<evidence type="ECO:0000256" key="2">
    <source>
        <dbReference type="ARBA" id="ARBA00022679"/>
    </source>
</evidence>
<dbReference type="AlphaFoldDB" id="A0AAX2CDF6"/>
<evidence type="ECO:0000256" key="1">
    <source>
        <dbReference type="ARBA" id="ARBA00022603"/>
    </source>
</evidence>
<evidence type="ECO:0000313" key="3">
    <source>
        <dbReference type="EMBL" id="SCL86464.1"/>
    </source>
</evidence>
<dbReference type="SUPFAM" id="SSF53335">
    <property type="entry name" value="S-adenosyl-L-methionine-dependent methyltransferases"/>
    <property type="match status" value="1"/>
</dbReference>
<accession>A0AAX2CDF6</accession>
<proteinExistence type="predicted"/>
<dbReference type="EMBL" id="FMIK01000018">
    <property type="protein sequence ID" value="SCL86464.1"/>
    <property type="molecule type" value="Genomic_DNA"/>
</dbReference>
<dbReference type="GO" id="GO:0005886">
    <property type="term" value="C:plasma membrane"/>
    <property type="evidence" value="ECO:0007669"/>
    <property type="project" value="TreeGrafter"/>
</dbReference>
<dbReference type="PANTHER" id="PTHR40048">
    <property type="entry name" value="RHAMNOSYL O-METHYLTRANSFERASE"/>
    <property type="match status" value="1"/>
</dbReference>
<dbReference type="GO" id="GO:0008168">
    <property type="term" value="F:methyltransferase activity"/>
    <property type="evidence" value="ECO:0007669"/>
    <property type="project" value="UniProtKB-KW"/>
</dbReference>
<dbReference type="GO" id="GO:0071770">
    <property type="term" value="P:DIM/DIP cell wall layer assembly"/>
    <property type="evidence" value="ECO:0007669"/>
    <property type="project" value="TreeGrafter"/>
</dbReference>
<dbReference type="Proteomes" id="UP000242164">
    <property type="component" value="Unassembled WGS sequence"/>
</dbReference>
<reference evidence="3 4" key="1">
    <citation type="submission" date="2016-08" db="EMBL/GenBank/DDBJ databases">
        <authorList>
            <person name="Loux V."/>
            <person name="Rue O."/>
        </authorList>
    </citation>
    <scope>NUCLEOTIDE SEQUENCE [LARGE SCALE GENOMIC DNA]</scope>
    <source>
        <strain evidence="3 4">AFSSA_08CEB44bac</strain>
    </source>
</reference>
<keyword evidence="1" id="KW-0489">Methyltransferase</keyword>
<sequence>MQWVYHNPVFDVDYVHPSIRLSSAWVGHNHFAYDFIRFMKPKKVVELGTHYGSSFYSFCQGIKDEQLSAECFAVDTWKGDLHSGPYGENVFEMVSYVTNHCYPTIGRLIRSTFDDALHLFEDESIDVLHIDGYHTFEAVSHDFETWLPKVSKNGAVLFHDIAVLDRDFGVYKLWETLKKQHPYLEFSHSYGLGVLFPKGYDNKFQDVFDKKEELQRKYAGSNI</sequence>
<dbReference type="RefSeq" id="WP_087094592.1">
    <property type="nucleotide sequence ID" value="NZ_CP024096.1"/>
</dbReference>
<protein>
    <recommendedName>
        <fullName evidence="5">Class I SAM-dependent methyltransferase</fullName>
    </recommendedName>
</protein>
<keyword evidence="2" id="KW-0808">Transferase</keyword>